<accession>A0A1S9PAK6</accession>
<reference evidence="1 2" key="1">
    <citation type="submission" date="2016-07" db="EMBL/GenBank/DDBJ databases">
        <title>Genomic analysis of zinc-resistant bacterium Mucilaginibacter pedocola TBZ30.</title>
        <authorList>
            <person name="Huang J."/>
            <person name="Tang J."/>
        </authorList>
    </citation>
    <scope>NUCLEOTIDE SEQUENCE [LARGE SCALE GENOMIC DNA]</scope>
    <source>
        <strain evidence="1 2">TBZ30</strain>
    </source>
</reference>
<dbReference type="Proteomes" id="UP000189739">
    <property type="component" value="Unassembled WGS sequence"/>
</dbReference>
<dbReference type="EMBL" id="MBTF01000034">
    <property type="protein sequence ID" value="OOQ58014.1"/>
    <property type="molecule type" value="Genomic_DNA"/>
</dbReference>
<name>A0A1S9PAK6_9SPHI</name>
<protein>
    <submittedName>
        <fullName evidence="1">Uncharacterized protein</fullName>
    </submittedName>
</protein>
<organism evidence="1 2">
    <name type="scientific">Mucilaginibacter pedocola</name>
    <dbReference type="NCBI Taxonomy" id="1792845"/>
    <lineage>
        <taxon>Bacteria</taxon>
        <taxon>Pseudomonadati</taxon>
        <taxon>Bacteroidota</taxon>
        <taxon>Sphingobacteriia</taxon>
        <taxon>Sphingobacteriales</taxon>
        <taxon>Sphingobacteriaceae</taxon>
        <taxon>Mucilaginibacter</taxon>
    </lineage>
</organism>
<dbReference type="OrthoDB" id="885206at2"/>
<evidence type="ECO:0000313" key="1">
    <source>
        <dbReference type="EMBL" id="OOQ58014.1"/>
    </source>
</evidence>
<gene>
    <name evidence="1" type="ORF">BC343_10140</name>
</gene>
<dbReference type="AlphaFoldDB" id="A0A1S9PAK6"/>
<dbReference type="RefSeq" id="WP_078349740.1">
    <property type="nucleotide sequence ID" value="NZ_MBTF01000034.1"/>
</dbReference>
<keyword evidence="2" id="KW-1185">Reference proteome</keyword>
<sequence length="123" mass="14357">MARYLTEEQLIAHLRLDKAVEQWLGVIKEETYTIIKWLRIDKESASQYSVAYFECFDEGEEDFVDIYEFSQLDPDEPFGVINSFDTVEDALKFDDTSYTAMIGKYVSAGSIQEEYLDYLESRS</sequence>
<evidence type="ECO:0000313" key="2">
    <source>
        <dbReference type="Proteomes" id="UP000189739"/>
    </source>
</evidence>
<comment type="caution">
    <text evidence="1">The sequence shown here is derived from an EMBL/GenBank/DDBJ whole genome shotgun (WGS) entry which is preliminary data.</text>
</comment>
<proteinExistence type="predicted"/>